<dbReference type="EMBL" id="JABBGM010000014">
    <property type="protein sequence ID" value="NML95937.1"/>
    <property type="molecule type" value="Genomic_DNA"/>
</dbReference>
<keyword evidence="1" id="KW-0805">Transcription regulation</keyword>
<sequence>MQVSAKTLLDLVEGVGSRDELGGVMSEVCRVLGFQYFALTHHVDLLKAGNGAIRLHNYPERWAEHYDSQTLSLSDPVHRASQVTAFGFQWSRMRALIPLNRADLAILEAGRHQGFHDGYTIPVNVPGEACGSCTFVNSLGQAAEGEVLPLAQVLGTKAFEVARRLWLPRGFSGNVQRPTLTDRQRDCVLWAARGKTDWEISKILGISEETVARHIRLACDRYGVTKRVALAFCAVSERIITIHDVGPWVYTPFPA</sequence>
<dbReference type="InterPro" id="IPR036693">
    <property type="entry name" value="TF_LuxR_autoind-bd_dom_sf"/>
</dbReference>
<name>A0A7Y0BSR7_9SPHN</name>
<dbReference type="Proteomes" id="UP000583556">
    <property type="component" value="Unassembled WGS sequence"/>
</dbReference>
<dbReference type="SUPFAM" id="SSF75516">
    <property type="entry name" value="Pheromone-binding domain of LuxR-like quorum-sensing transcription factors"/>
    <property type="match status" value="1"/>
</dbReference>
<dbReference type="GO" id="GO:0006355">
    <property type="term" value="P:regulation of DNA-templated transcription"/>
    <property type="evidence" value="ECO:0007669"/>
    <property type="project" value="InterPro"/>
</dbReference>
<dbReference type="Gene3D" id="3.30.450.80">
    <property type="entry name" value="Transcription factor LuxR-like, autoinducer-binding domain"/>
    <property type="match status" value="1"/>
</dbReference>
<dbReference type="InterPro" id="IPR005143">
    <property type="entry name" value="TF_LuxR_autoind-bd_dom"/>
</dbReference>
<dbReference type="Pfam" id="PF03472">
    <property type="entry name" value="Autoind_bind"/>
    <property type="match status" value="1"/>
</dbReference>
<feature type="domain" description="HTH luxR-type" evidence="4">
    <location>
        <begin position="173"/>
        <end position="238"/>
    </location>
</feature>
<dbReference type="SMART" id="SM00421">
    <property type="entry name" value="HTH_LUXR"/>
    <property type="match status" value="1"/>
</dbReference>
<gene>
    <name evidence="5" type="ORF">HHL27_19875</name>
</gene>
<dbReference type="PROSITE" id="PS50043">
    <property type="entry name" value="HTH_LUXR_2"/>
    <property type="match status" value="1"/>
</dbReference>
<accession>A0A7Y0BSR7</accession>
<dbReference type="Gene3D" id="1.10.10.10">
    <property type="entry name" value="Winged helix-like DNA-binding domain superfamily/Winged helix DNA-binding domain"/>
    <property type="match status" value="1"/>
</dbReference>
<evidence type="ECO:0000313" key="5">
    <source>
        <dbReference type="EMBL" id="NML95937.1"/>
    </source>
</evidence>
<dbReference type="SUPFAM" id="SSF46894">
    <property type="entry name" value="C-terminal effector domain of the bipartite response regulators"/>
    <property type="match status" value="1"/>
</dbReference>
<dbReference type="PANTHER" id="PTHR44688:SF16">
    <property type="entry name" value="DNA-BINDING TRANSCRIPTIONAL ACTIVATOR DEVR_DOSR"/>
    <property type="match status" value="1"/>
</dbReference>
<dbReference type="AlphaFoldDB" id="A0A7Y0BSR7"/>
<keyword evidence="2" id="KW-0238">DNA-binding</keyword>
<dbReference type="InterPro" id="IPR000792">
    <property type="entry name" value="Tscrpt_reg_LuxR_C"/>
</dbReference>
<evidence type="ECO:0000256" key="3">
    <source>
        <dbReference type="ARBA" id="ARBA00023163"/>
    </source>
</evidence>
<dbReference type="InterPro" id="IPR036388">
    <property type="entry name" value="WH-like_DNA-bd_sf"/>
</dbReference>
<evidence type="ECO:0000259" key="4">
    <source>
        <dbReference type="PROSITE" id="PS50043"/>
    </source>
</evidence>
<evidence type="ECO:0000256" key="2">
    <source>
        <dbReference type="ARBA" id="ARBA00023125"/>
    </source>
</evidence>
<keyword evidence="6" id="KW-1185">Reference proteome</keyword>
<evidence type="ECO:0000256" key="1">
    <source>
        <dbReference type="ARBA" id="ARBA00023015"/>
    </source>
</evidence>
<proteinExistence type="predicted"/>
<keyword evidence="3" id="KW-0804">Transcription</keyword>
<protein>
    <submittedName>
        <fullName evidence="5">LuxR family transcriptional regulator</fullName>
    </submittedName>
</protein>
<reference evidence="5 6" key="1">
    <citation type="submission" date="2020-04" db="EMBL/GenBank/DDBJ databases">
        <title>Novosphingobium sp. TW-4 isolated from soil.</title>
        <authorList>
            <person name="Dahal R.H."/>
            <person name="Chaudhary D.K."/>
        </authorList>
    </citation>
    <scope>NUCLEOTIDE SEQUENCE [LARGE SCALE GENOMIC DNA]</scope>
    <source>
        <strain evidence="5 6">TW-4</strain>
    </source>
</reference>
<dbReference type="InterPro" id="IPR016032">
    <property type="entry name" value="Sig_transdc_resp-reg_C-effctor"/>
</dbReference>
<comment type="caution">
    <text evidence="5">The sequence shown here is derived from an EMBL/GenBank/DDBJ whole genome shotgun (WGS) entry which is preliminary data.</text>
</comment>
<evidence type="ECO:0000313" key="6">
    <source>
        <dbReference type="Proteomes" id="UP000583556"/>
    </source>
</evidence>
<dbReference type="Pfam" id="PF00196">
    <property type="entry name" value="GerE"/>
    <property type="match status" value="1"/>
</dbReference>
<dbReference type="RefSeq" id="WP_169495138.1">
    <property type="nucleotide sequence ID" value="NZ_JABBGM010000014.1"/>
</dbReference>
<organism evidence="5 6">
    <name type="scientific">Novosphingobium olei</name>
    <dbReference type="NCBI Taxonomy" id="2728851"/>
    <lineage>
        <taxon>Bacteria</taxon>
        <taxon>Pseudomonadati</taxon>
        <taxon>Pseudomonadota</taxon>
        <taxon>Alphaproteobacteria</taxon>
        <taxon>Sphingomonadales</taxon>
        <taxon>Sphingomonadaceae</taxon>
        <taxon>Novosphingobium</taxon>
    </lineage>
</organism>
<dbReference type="PANTHER" id="PTHR44688">
    <property type="entry name" value="DNA-BINDING TRANSCRIPTIONAL ACTIVATOR DEVR_DOSR"/>
    <property type="match status" value="1"/>
</dbReference>
<dbReference type="CDD" id="cd06170">
    <property type="entry name" value="LuxR_C_like"/>
    <property type="match status" value="1"/>
</dbReference>
<dbReference type="GO" id="GO:0003677">
    <property type="term" value="F:DNA binding"/>
    <property type="evidence" value="ECO:0007669"/>
    <property type="project" value="UniProtKB-KW"/>
</dbReference>